<dbReference type="CDD" id="cd03506">
    <property type="entry name" value="Delta6-FADS-like"/>
    <property type="match status" value="1"/>
</dbReference>
<evidence type="ECO:0000256" key="13">
    <source>
        <dbReference type="SAM" id="Phobius"/>
    </source>
</evidence>
<organism evidence="15 16">
    <name type="scientific">Gonapodya prolifera (strain JEL478)</name>
    <name type="common">Monoblepharis prolifera</name>
    <dbReference type="NCBI Taxonomy" id="1344416"/>
    <lineage>
        <taxon>Eukaryota</taxon>
        <taxon>Fungi</taxon>
        <taxon>Fungi incertae sedis</taxon>
        <taxon>Chytridiomycota</taxon>
        <taxon>Chytridiomycota incertae sedis</taxon>
        <taxon>Monoblepharidomycetes</taxon>
        <taxon>Monoblepharidales</taxon>
        <taxon>Gonapodyaceae</taxon>
        <taxon>Gonapodya</taxon>
    </lineage>
</organism>
<feature type="transmembrane region" description="Helical" evidence="13">
    <location>
        <begin position="299"/>
        <end position="316"/>
    </location>
</feature>
<dbReference type="GO" id="GO:0016020">
    <property type="term" value="C:membrane"/>
    <property type="evidence" value="ECO:0007669"/>
    <property type="project" value="UniProtKB-SubCell"/>
</dbReference>
<evidence type="ECO:0000256" key="9">
    <source>
        <dbReference type="ARBA" id="ARBA00023004"/>
    </source>
</evidence>
<dbReference type="InterPro" id="IPR005804">
    <property type="entry name" value="FA_desaturase_dom"/>
</dbReference>
<evidence type="ECO:0000256" key="5">
    <source>
        <dbReference type="ARBA" id="ARBA00022692"/>
    </source>
</evidence>
<evidence type="ECO:0000256" key="8">
    <source>
        <dbReference type="ARBA" id="ARBA00023002"/>
    </source>
</evidence>
<evidence type="ECO:0000256" key="1">
    <source>
        <dbReference type="ARBA" id="ARBA00004141"/>
    </source>
</evidence>
<comment type="subcellular location">
    <subcellularLocation>
        <location evidence="1">Membrane</location>
        <topology evidence="1">Multi-pass membrane protein</topology>
    </subcellularLocation>
</comment>
<keyword evidence="7 13" id="KW-1133">Transmembrane helix</keyword>
<gene>
    <name evidence="15" type="ORF">M427DRAFT_116578</name>
</gene>
<dbReference type="GO" id="GO:0046872">
    <property type="term" value="F:metal ion binding"/>
    <property type="evidence" value="ECO:0007669"/>
    <property type="project" value="UniProtKB-KW"/>
</dbReference>
<dbReference type="SUPFAM" id="SSF55856">
    <property type="entry name" value="Cytochrome b5-like heme/steroid binding domain"/>
    <property type="match status" value="1"/>
</dbReference>
<dbReference type="OMA" id="QWWKNKH"/>
<dbReference type="OrthoDB" id="260091at2759"/>
<sequence length="491" mass="55898">MVAKDAAKVITLSEFKRRNATGECLIVFDGSAYNLTSFRKKHPGGPLVIEHLKGKNATDVMIAYHPDDVIQKRLPYFLVGKVVDDGVDSGIESSDPDEAAVPQQTTPNAPLSSVEKAGGAVGYGALVSNSEVSKDYRRLHQQLKDLGFFETDYSNYMREVIKYLICLTIIVYTGIFAPRHILSYVVCAATTAFMWQQMAFVGHDIGHNAVFHNAKLDYAVGTAFGNPLLGISIGWWKSNHNIHHVVTNSPEHDPDIQHLPFFAVSSRFLTKLYSSYYGVTWDFPNDHFAKLLVSMQHNLYYPILCFARFFLYLQSVKYLLSPWCPYRLWEVGTMICFASWQIFLVSHFHSWTGIAIYVFMSHALTMILHLQITLSHFSMPTQDPPENEDWATKALRTSLDVECPEWLDWFHGGLQFQVEHHLFPRIARHKLRQVRPYVADFAARHGLSLNSQSFYYGNVLLYRNFKEIADQVGFAWGRIGGEKVNVAKKLQ</sequence>
<dbReference type="Pfam" id="PF00173">
    <property type="entry name" value="Cyt-b5"/>
    <property type="match status" value="1"/>
</dbReference>
<proteinExistence type="inferred from homology"/>
<keyword evidence="6" id="KW-0479">Metal-binding</keyword>
<dbReference type="InterPro" id="IPR001199">
    <property type="entry name" value="Cyt_B5-like_heme/steroid-bd"/>
</dbReference>
<feature type="compositionally biased region" description="Polar residues" evidence="12">
    <location>
        <begin position="102"/>
        <end position="111"/>
    </location>
</feature>
<evidence type="ECO:0000256" key="3">
    <source>
        <dbReference type="ARBA" id="ARBA00009295"/>
    </source>
</evidence>
<feature type="domain" description="Cytochrome b5 heme-binding" evidence="14">
    <location>
        <begin position="7"/>
        <end position="83"/>
    </location>
</feature>
<feature type="region of interest" description="Disordered" evidence="12">
    <location>
        <begin position="93"/>
        <end position="113"/>
    </location>
</feature>
<keyword evidence="11 13" id="KW-0472">Membrane</keyword>
<dbReference type="AlphaFoldDB" id="A0A138ZZT7"/>
<accession>A0A138ZZT7</accession>
<dbReference type="Proteomes" id="UP000070544">
    <property type="component" value="Unassembled WGS sequence"/>
</dbReference>
<keyword evidence="16" id="KW-1185">Reference proteome</keyword>
<evidence type="ECO:0000256" key="4">
    <source>
        <dbReference type="ARBA" id="ARBA00022617"/>
    </source>
</evidence>
<comment type="similarity">
    <text evidence="3">Belongs to the fatty acid desaturase type 1 family.</text>
</comment>
<evidence type="ECO:0000313" key="15">
    <source>
        <dbReference type="EMBL" id="KXS10027.1"/>
    </source>
</evidence>
<dbReference type="PANTHER" id="PTHR19353:SF30">
    <property type="entry name" value="DELTA 8-(E)-SPHINGOLIPID DESATURASE"/>
    <property type="match status" value="1"/>
</dbReference>
<evidence type="ECO:0000256" key="10">
    <source>
        <dbReference type="ARBA" id="ARBA00023098"/>
    </source>
</evidence>
<evidence type="ECO:0000256" key="7">
    <source>
        <dbReference type="ARBA" id="ARBA00022989"/>
    </source>
</evidence>
<name>A0A138ZZT7_GONPJ</name>
<evidence type="ECO:0000259" key="14">
    <source>
        <dbReference type="PROSITE" id="PS50255"/>
    </source>
</evidence>
<comment type="pathway">
    <text evidence="2">Lipid metabolism.</text>
</comment>
<evidence type="ECO:0000256" key="6">
    <source>
        <dbReference type="ARBA" id="ARBA00022723"/>
    </source>
</evidence>
<dbReference type="PROSITE" id="PS50255">
    <property type="entry name" value="CYTOCHROME_B5_2"/>
    <property type="match status" value="1"/>
</dbReference>
<keyword evidence="8" id="KW-0560">Oxidoreductase</keyword>
<dbReference type="GO" id="GO:0016717">
    <property type="term" value="F:oxidoreductase activity, acting on paired donors, with oxidation of a pair of donors resulting in the reduction of molecular oxygen to two molecules of water"/>
    <property type="evidence" value="ECO:0007669"/>
    <property type="project" value="TreeGrafter"/>
</dbReference>
<dbReference type="Pfam" id="PF00487">
    <property type="entry name" value="FA_desaturase"/>
    <property type="match status" value="1"/>
</dbReference>
<evidence type="ECO:0000313" key="16">
    <source>
        <dbReference type="Proteomes" id="UP000070544"/>
    </source>
</evidence>
<dbReference type="GO" id="GO:0006629">
    <property type="term" value="P:lipid metabolic process"/>
    <property type="evidence" value="ECO:0007669"/>
    <property type="project" value="UniProtKB-KW"/>
</dbReference>
<evidence type="ECO:0000256" key="12">
    <source>
        <dbReference type="SAM" id="MobiDB-lite"/>
    </source>
</evidence>
<evidence type="ECO:0000256" key="2">
    <source>
        <dbReference type="ARBA" id="ARBA00005189"/>
    </source>
</evidence>
<dbReference type="InterPro" id="IPR036400">
    <property type="entry name" value="Cyt_B5-like_heme/steroid_sf"/>
</dbReference>
<dbReference type="EMBL" id="KQ965839">
    <property type="protein sequence ID" value="KXS10027.1"/>
    <property type="molecule type" value="Genomic_DNA"/>
</dbReference>
<dbReference type="PIRSF" id="PIRSF015921">
    <property type="entry name" value="FA_sphinglp_des"/>
    <property type="match status" value="1"/>
</dbReference>
<keyword evidence="10" id="KW-0443">Lipid metabolism</keyword>
<dbReference type="STRING" id="1344416.A0A138ZZT7"/>
<keyword evidence="9" id="KW-0408">Iron</keyword>
<evidence type="ECO:0000256" key="11">
    <source>
        <dbReference type="ARBA" id="ARBA00023136"/>
    </source>
</evidence>
<reference evidence="15 16" key="1">
    <citation type="journal article" date="2015" name="Genome Biol. Evol.">
        <title>Phylogenomic analyses indicate that early fungi evolved digesting cell walls of algal ancestors of land plants.</title>
        <authorList>
            <person name="Chang Y."/>
            <person name="Wang S."/>
            <person name="Sekimoto S."/>
            <person name="Aerts A.L."/>
            <person name="Choi C."/>
            <person name="Clum A."/>
            <person name="LaButti K.M."/>
            <person name="Lindquist E.A."/>
            <person name="Yee Ngan C."/>
            <person name="Ohm R.A."/>
            <person name="Salamov A.A."/>
            <person name="Grigoriev I.V."/>
            <person name="Spatafora J.W."/>
            <person name="Berbee M.L."/>
        </authorList>
    </citation>
    <scope>NUCLEOTIDE SEQUENCE [LARGE SCALE GENOMIC DNA]</scope>
    <source>
        <strain evidence="15 16">JEL478</strain>
    </source>
</reference>
<dbReference type="PANTHER" id="PTHR19353">
    <property type="entry name" value="FATTY ACID DESATURASE 2"/>
    <property type="match status" value="1"/>
</dbReference>
<dbReference type="InterPro" id="IPR012171">
    <property type="entry name" value="Fatty_acid_desaturase"/>
</dbReference>
<keyword evidence="4" id="KW-0349">Heme</keyword>
<keyword evidence="5 13" id="KW-0812">Transmembrane</keyword>
<dbReference type="Gene3D" id="3.10.120.10">
    <property type="entry name" value="Cytochrome b5-like heme/steroid binding domain"/>
    <property type="match status" value="1"/>
</dbReference>
<protein>
    <submittedName>
        <fullName evidence="15">Fatty acid/sphingolipid desaturase</fullName>
    </submittedName>
</protein>
<dbReference type="SMART" id="SM01117">
    <property type="entry name" value="Cyt-b5"/>
    <property type="match status" value="1"/>
</dbReference>